<feature type="transmembrane region" description="Helical" evidence="2">
    <location>
        <begin position="165"/>
        <end position="185"/>
    </location>
</feature>
<dbReference type="InterPro" id="IPR025640">
    <property type="entry name" value="GYF_2"/>
</dbReference>
<feature type="region of interest" description="Disordered" evidence="1">
    <location>
        <begin position="223"/>
        <end position="252"/>
    </location>
</feature>
<evidence type="ECO:0000256" key="2">
    <source>
        <dbReference type="SAM" id="Phobius"/>
    </source>
</evidence>
<keyword evidence="6" id="KW-1185">Reference proteome</keyword>
<dbReference type="AlphaFoldDB" id="A0A8J7MBX3"/>
<dbReference type="Pfam" id="PF13828">
    <property type="entry name" value="DUF4190"/>
    <property type="match status" value="1"/>
</dbReference>
<dbReference type="Pfam" id="PF14237">
    <property type="entry name" value="GYF_2"/>
    <property type="match status" value="1"/>
</dbReference>
<gene>
    <name evidence="5" type="ORF">JIN82_00685</name>
</gene>
<organism evidence="5 6">
    <name type="scientific">Persicirhabdus sediminis</name>
    <dbReference type="NCBI Taxonomy" id="454144"/>
    <lineage>
        <taxon>Bacteria</taxon>
        <taxon>Pseudomonadati</taxon>
        <taxon>Verrucomicrobiota</taxon>
        <taxon>Verrucomicrobiia</taxon>
        <taxon>Verrucomicrobiales</taxon>
        <taxon>Verrucomicrobiaceae</taxon>
        <taxon>Persicirhabdus</taxon>
    </lineage>
</organism>
<evidence type="ECO:0000259" key="4">
    <source>
        <dbReference type="Pfam" id="PF14237"/>
    </source>
</evidence>
<evidence type="ECO:0000259" key="3">
    <source>
        <dbReference type="Pfam" id="PF13828"/>
    </source>
</evidence>
<reference evidence="5" key="1">
    <citation type="submission" date="2021-01" db="EMBL/GenBank/DDBJ databases">
        <title>Modified the classification status of verrucomicrobia.</title>
        <authorList>
            <person name="Feng X."/>
        </authorList>
    </citation>
    <scope>NUCLEOTIDE SEQUENCE</scope>
    <source>
        <strain evidence="5">_KCTC 22039</strain>
    </source>
</reference>
<accession>A0A8J7MBX3</accession>
<evidence type="ECO:0000256" key="1">
    <source>
        <dbReference type="SAM" id="MobiDB-lite"/>
    </source>
</evidence>
<protein>
    <submittedName>
        <fullName evidence="5">DUF4339 domain-containing protein</fullName>
    </submittedName>
</protein>
<dbReference type="RefSeq" id="WP_200309695.1">
    <property type="nucleotide sequence ID" value="NZ_JAENIM010000008.1"/>
</dbReference>
<feature type="compositionally biased region" description="Polar residues" evidence="1">
    <location>
        <begin position="81"/>
        <end position="99"/>
    </location>
</feature>
<evidence type="ECO:0000313" key="6">
    <source>
        <dbReference type="Proteomes" id="UP000624703"/>
    </source>
</evidence>
<comment type="caution">
    <text evidence="5">The sequence shown here is derived from an EMBL/GenBank/DDBJ whole genome shotgun (WGS) entry which is preliminary data.</text>
</comment>
<keyword evidence="2" id="KW-0812">Transmembrane</keyword>
<keyword evidence="2" id="KW-0472">Membrane</keyword>
<feature type="compositionally biased region" description="Low complexity" evidence="1">
    <location>
        <begin position="241"/>
        <end position="252"/>
    </location>
</feature>
<feature type="domain" description="GYF" evidence="4">
    <location>
        <begin position="4"/>
        <end position="53"/>
    </location>
</feature>
<sequence length="252" mass="26331">MSEWYYAKNQQQLGPVSKDELLAKLESGELAATDLAWTDSMAEWTAIGKISALQSAAAAAVPPPSASPASAASAVPAAESTPYQSPKTSAESAAPSYQTPAPPAGTNGFAVTTLILGFLAVICLVVCIGPLFGIVGIVFGHIALVKIKHSEPRQSGRGLAITGLVLNYLSVLACVVIAGFFFWLFSGMETTGPDGQPLPEDEVMEVVLDRFEEVFGTEITEEVRRSVEQAEAEAAEESGEESSAPAQPAADE</sequence>
<dbReference type="Proteomes" id="UP000624703">
    <property type="component" value="Unassembled WGS sequence"/>
</dbReference>
<dbReference type="EMBL" id="JAENIM010000008">
    <property type="protein sequence ID" value="MBK1789661.1"/>
    <property type="molecule type" value="Genomic_DNA"/>
</dbReference>
<feature type="transmembrane region" description="Helical" evidence="2">
    <location>
        <begin position="115"/>
        <end position="144"/>
    </location>
</feature>
<dbReference type="InterPro" id="IPR025241">
    <property type="entry name" value="DUF4190"/>
</dbReference>
<feature type="compositionally biased region" description="Acidic residues" evidence="1">
    <location>
        <begin position="230"/>
        <end position="240"/>
    </location>
</feature>
<name>A0A8J7MBX3_9BACT</name>
<keyword evidence="2" id="KW-1133">Transmembrane helix</keyword>
<feature type="domain" description="DUF4190" evidence="3">
    <location>
        <begin position="110"/>
        <end position="176"/>
    </location>
</feature>
<evidence type="ECO:0000313" key="5">
    <source>
        <dbReference type="EMBL" id="MBK1789661.1"/>
    </source>
</evidence>
<proteinExistence type="predicted"/>
<feature type="region of interest" description="Disordered" evidence="1">
    <location>
        <begin position="70"/>
        <end position="99"/>
    </location>
</feature>